<keyword evidence="1" id="KW-1185">Reference proteome</keyword>
<name>A0ABM4CRH6_HYDVU</name>
<accession>A0ABM4CRH6</accession>
<dbReference type="Proteomes" id="UP001652625">
    <property type="component" value="Chromosome 10"/>
</dbReference>
<evidence type="ECO:0000313" key="2">
    <source>
        <dbReference type="RefSeq" id="XP_065664470.1"/>
    </source>
</evidence>
<protein>
    <submittedName>
        <fullName evidence="2">Uncharacterized protein LOC136086126</fullName>
    </submittedName>
</protein>
<dbReference type="RefSeq" id="XP_065664470.1">
    <property type="nucleotide sequence ID" value="XM_065808398.1"/>
</dbReference>
<evidence type="ECO:0000313" key="1">
    <source>
        <dbReference type="Proteomes" id="UP001652625"/>
    </source>
</evidence>
<dbReference type="GeneID" id="136086126"/>
<gene>
    <name evidence="2" type="primary">LOC136086126</name>
</gene>
<dbReference type="PANTHER" id="PTHR19446">
    <property type="entry name" value="REVERSE TRANSCRIPTASES"/>
    <property type="match status" value="1"/>
</dbReference>
<reference evidence="2" key="1">
    <citation type="submission" date="2025-08" db="UniProtKB">
        <authorList>
            <consortium name="RefSeq"/>
        </authorList>
    </citation>
    <scope>IDENTIFICATION</scope>
</reference>
<proteinExistence type="predicted"/>
<organism evidence="1 2">
    <name type="scientific">Hydra vulgaris</name>
    <name type="common">Hydra</name>
    <name type="synonym">Hydra attenuata</name>
    <dbReference type="NCBI Taxonomy" id="6087"/>
    <lineage>
        <taxon>Eukaryota</taxon>
        <taxon>Metazoa</taxon>
        <taxon>Cnidaria</taxon>
        <taxon>Hydrozoa</taxon>
        <taxon>Hydroidolina</taxon>
        <taxon>Anthoathecata</taxon>
        <taxon>Aplanulata</taxon>
        <taxon>Hydridae</taxon>
        <taxon>Hydra</taxon>
    </lineage>
</organism>
<sequence>MGRKKINSISLPKKININNTDMFCKKQISEEFDKYFINIGPNLANKISPTSDSFKNYLKPANNAVMFNNEFNYKEFEEAFSSLKKKKAPGFDEITSDLVIFNKISLSRPLIHILKLSITSGIFPNVLKLAKVIPIFKSNEHSDITNYRPISILSVFDIGL</sequence>